<dbReference type="Proteomes" id="UP000267535">
    <property type="component" value="Unassembled WGS sequence"/>
</dbReference>
<reference evidence="1 2" key="1">
    <citation type="submission" date="2018-11" db="EMBL/GenBank/DDBJ databases">
        <title>The draft genome sequence of Amphritea balenae JAMM 1525T.</title>
        <authorList>
            <person name="Fang Z."/>
            <person name="Zhang Y."/>
            <person name="Han X."/>
        </authorList>
    </citation>
    <scope>NUCLEOTIDE SEQUENCE [LARGE SCALE GENOMIC DNA]</scope>
    <source>
        <strain evidence="1 2">JAMM 1525</strain>
    </source>
</reference>
<dbReference type="OrthoDB" id="197283at2"/>
<organism evidence="1 2">
    <name type="scientific">Amphritea balenae</name>
    <dbReference type="NCBI Taxonomy" id="452629"/>
    <lineage>
        <taxon>Bacteria</taxon>
        <taxon>Pseudomonadati</taxon>
        <taxon>Pseudomonadota</taxon>
        <taxon>Gammaproteobacteria</taxon>
        <taxon>Oceanospirillales</taxon>
        <taxon>Oceanospirillaceae</taxon>
        <taxon>Amphritea</taxon>
    </lineage>
</organism>
<dbReference type="PIRSF" id="PIRSF039032">
    <property type="entry name" value="HigB-2"/>
    <property type="match status" value="1"/>
</dbReference>
<comment type="caution">
    <text evidence="1">The sequence shown here is derived from an EMBL/GenBank/DDBJ whole genome shotgun (WGS) entry which is preliminary data.</text>
</comment>
<protein>
    <submittedName>
        <fullName evidence="1">Type II toxin-antitoxin system RelE/ParE family toxin</fullName>
    </submittedName>
</protein>
<dbReference type="EMBL" id="RQXV01000004">
    <property type="protein sequence ID" value="RRC99721.1"/>
    <property type="molecule type" value="Genomic_DNA"/>
</dbReference>
<keyword evidence="2" id="KW-1185">Reference proteome</keyword>
<sequence>MFTFIELNGFSKHRLSLLQDKEYQLLQQALIVNPELGPVMPGTGGFRKLRWSRPRMGKSGGVRAIYYSLVPSHSRLYLALIYTKNEADSLTAEQKQILKQIAGQLKSAGDKHER</sequence>
<dbReference type="RefSeq" id="WP_124925911.1">
    <property type="nucleotide sequence ID" value="NZ_BMOH01000006.1"/>
</dbReference>
<name>A0A3P1SR84_9GAMM</name>
<dbReference type="InterPro" id="IPR009387">
    <property type="entry name" value="HigB-2"/>
</dbReference>
<evidence type="ECO:0000313" key="2">
    <source>
        <dbReference type="Proteomes" id="UP000267535"/>
    </source>
</evidence>
<dbReference type="AlphaFoldDB" id="A0A3P1SR84"/>
<gene>
    <name evidence="1" type="ORF">EHS89_09540</name>
</gene>
<accession>A0A3P1SR84</accession>
<proteinExistence type="predicted"/>
<evidence type="ECO:0000313" key="1">
    <source>
        <dbReference type="EMBL" id="RRC99721.1"/>
    </source>
</evidence>